<dbReference type="Pfam" id="PF00201">
    <property type="entry name" value="UDPGT"/>
    <property type="match status" value="1"/>
</dbReference>
<reference evidence="5" key="1">
    <citation type="submission" date="2025-08" db="UniProtKB">
        <authorList>
            <consortium name="RefSeq"/>
        </authorList>
    </citation>
    <scope>IDENTIFICATION</scope>
    <source>
        <tissue evidence="5">Testes</tissue>
    </source>
</reference>
<dbReference type="PANTHER" id="PTHR48043:SF145">
    <property type="entry name" value="FI06409P-RELATED"/>
    <property type="match status" value="1"/>
</dbReference>
<dbReference type="SUPFAM" id="SSF53756">
    <property type="entry name" value="UDP-Glycosyltransferase/glycogen phosphorylase"/>
    <property type="match status" value="1"/>
</dbReference>
<proteinExistence type="inferred from homology"/>
<sequence>MNSENGVAIVAMGTWYAKLTGDYLGKLPHILSGALARLPLKVIWRLSGRIPSNIGNNTEVMKWLPQNDLLGHSKTVVFINHAGTNGIYEAIYHGVPMVNIPLGADHFDNAAKVQKKGMGKTVFYSDITEESLYQTIMEVVNNNT</sequence>
<evidence type="ECO:0000313" key="4">
    <source>
        <dbReference type="Proteomes" id="UP000694865"/>
    </source>
</evidence>
<keyword evidence="3" id="KW-0808">Transferase</keyword>
<dbReference type="CDD" id="cd03784">
    <property type="entry name" value="GT1_Gtf-like"/>
    <property type="match status" value="1"/>
</dbReference>
<evidence type="ECO:0000313" key="5">
    <source>
        <dbReference type="RefSeq" id="XP_006811509.1"/>
    </source>
</evidence>
<protein>
    <submittedName>
        <fullName evidence="5">2-hydroxyacylsphingosine 1-beta-galactosyltransferase-like</fullName>
    </submittedName>
</protein>
<dbReference type="PANTHER" id="PTHR48043">
    <property type="entry name" value="EG:EG0003.4 PROTEIN-RELATED"/>
    <property type="match status" value="1"/>
</dbReference>
<comment type="similarity">
    <text evidence="1">Belongs to the UDP-glycosyltransferase family.</text>
</comment>
<name>A0ABM0LUR8_SACKO</name>
<dbReference type="InterPro" id="IPR050271">
    <property type="entry name" value="UDP-glycosyltransferase"/>
</dbReference>
<dbReference type="Proteomes" id="UP000694865">
    <property type="component" value="Unplaced"/>
</dbReference>
<gene>
    <name evidence="5" type="primary">LOC102804606</name>
</gene>
<keyword evidence="2" id="KW-0328">Glycosyltransferase</keyword>
<dbReference type="RefSeq" id="XP_006811509.1">
    <property type="nucleotide sequence ID" value="XM_006811446.1"/>
</dbReference>
<keyword evidence="4" id="KW-1185">Reference proteome</keyword>
<evidence type="ECO:0000256" key="2">
    <source>
        <dbReference type="ARBA" id="ARBA00022676"/>
    </source>
</evidence>
<dbReference type="InterPro" id="IPR002213">
    <property type="entry name" value="UDP_glucos_trans"/>
</dbReference>
<accession>A0ABM0LUR8</accession>
<dbReference type="Gene3D" id="3.40.50.2000">
    <property type="entry name" value="Glycogen Phosphorylase B"/>
    <property type="match status" value="1"/>
</dbReference>
<evidence type="ECO:0000256" key="3">
    <source>
        <dbReference type="ARBA" id="ARBA00022679"/>
    </source>
</evidence>
<organism evidence="4 5">
    <name type="scientific">Saccoglossus kowalevskii</name>
    <name type="common">Acorn worm</name>
    <dbReference type="NCBI Taxonomy" id="10224"/>
    <lineage>
        <taxon>Eukaryota</taxon>
        <taxon>Metazoa</taxon>
        <taxon>Hemichordata</taxon>
        <taxon>Enteropneusta</taxon>
        <taxon>Harrimaniidae</taxon>
        <taxon>Saccoglossus</taxon>
    </lineage>
</organism>
<dbReference type="GeneID" id="102804606"/>
<evidence type="ECO:0000256" key="1">
    <source>
        <dbReference type="ARBA" id="ARBA00009995"/>
    </source>
</evidence>